<dbReference type="EMBL" id="CP067089">
    <property type="protein sequence ID" value="QQO10035.1"/>
    <property type="molecule type" value="Genomic_DNA"/>
</dbReference>
<dbReference type="CDD" id="cd02440">
    <property type="entry name" value="AdoMet_MTases"/>
    <property type="match status" value="1"/>
</dbReference>
<dbReference type="GO" id="GO:0008168">
    <property type="term" value="F:methyltransferase activity"/>
    <property type="evidence" value="ECO:0007669"/>
    <property type="project" value="UniProtKB-KW"/>
</dbReference>
<evidence type="ECO:0000313" key="3">
    <source>
        <dbReference type="Proteomes" id="UP000595917"/>
    </source>
</evidence>
<organism evidence="2 3">
    <name type="scientific">Breznakiella homolactica</name>
    <dbReference type="NCBI Taxonomy" id="2798577"/>
    <lineage>
        <taxon>Bacteria</taxon>
        <taxon>Pseudomonadati</taxon>
        <taxon>Spirochaetota</taxon>
        <taxon>Spirochaetia</taxon>
        <taxon>Spirochaetales</taxon>
        <taxon>Breznakiellaceae</taxon>
        <taxon>Breznakiella</taxon>
    </lineage>
</organism>
<dbReference type="Proteomes" id="UP000595917">
    <property type="component" value="Chromosome"/>
</dbReference>
<accession>A0A7T7XPC6</accession>
<gene>
    <name evidence="2" type="ORF">JFL75_03725</name>
</gene>
<dbReference type="KEGG" id="bhc:JFL75_03725"/>
<keyword evidence="2" id="KW-0489">Methyltransferase</keyword>
<keyword evidence="3" id="KW-1185">Reference proteome</keyword>
<dbReference type="Gene3D" id="3.40.50.150">
    <property type="entry name" value="Vaccinia Virus protein VP39"/>
    <property type="match status" value="1"/>
</dbReference>
<dbReference type="AlphaFoldDB" id="A0A7T7XPC6"/>
<dbReference type="GO" id="GO:0032259">
    <property type="term" value="P:methylation"/>
    <property type="evidence" value="ECO:0007669"/>
    <property type="project" value="UniProtKB-KW"/>
</dbReference>
<keyword evidence="2" id="KW-0808">Transferase</keyword>
<dbReference type="InterPro" id="IPR029063">
    <property type="entry name" value="SAM-dependent_MTases_sf"/>
</dbReference>
<dbReference type="Pfam" id="PF13649">
    <property type="entry name" value="Methyltransf_25"/>
    <property type="match status" value="1"/>
</dbReference>
<dbReference type="InterPro" id="IPR041698">
    <property type="entry name" value="Methyltransf_25"/>
</dbReference>
<reference evidence="2" key="1">
    <citation type="submission" date="2021-01" db="EMBL/GenBank/DDBJ databases">
        <title>Description of Breznakiella homolactica.</title>
        <authorList>
            <person name="Song Y."/>
            <person name="Brune A."/>
        </authorList>
    </citation>
    <scope>NUCLEOTIDE SEQUENCE</scope>
    <source>
        <strain evidence="2">RmG30</strain>
    </source>
</reference>
<dbReference type="RefSeq" id="WP_215627339.1">
    <property type="nucleotide sequence ID" value="NZ_CP067089.2"/>
</dbReference>
<proteinExistence type="predicted"/>
<protein>
    <submittedName>
        <fullName evidence="2">Class I SAM-dependent methyltransferase</fullName>
    </submittedName>
</protein>
<evidence type="ECO:0000313" key="2">
    <source>
        <dbReference type="EMBL" id="QQO10035.1"/>
    </source>
</evidence>
<feature type="domain" description="Methyltransferase" evidence="1">
    <location>
        <begin position="41"/>
        <end position="134"/>
    </location>
</feature>
<sequence>MPQENKMNWYEATAKYYDYLNPINPERIGFYKNFLKKNYDVLELGCGTGQISLELARFSRKTRFDCVDISDQMLDEFRKKIAYLSGAVTYTKSINIIKSPMEEFQSDKKYDLILYPGQSIQCLPRSSIKDQLRRTLEYSHDGTVIIITLFDSKKRLSTTPETLNGIAFYNSAVSYIESLYKHVPVKDRMVIGFNEFLSDNGEVTKYRLKLRDINWMNGFVEETAADDFTIGSVDYGFACTLHHDLPLGQTGFYSSMRKDACGRNSMDFICVYTVKNNVPKGIGFR</sequence>
<dbReference type="SUPFAM" id="SSF53335">
    <property type="entry name" value="S-adenosyl-L-methionine-dependent methyltransferases"/>
    <property type="match status" value="1"/>
</dbReference>
<evidence type="ECO:0000259" key="1">
    <source>
        <dbReference type="Pfam" id="PF13649"/>
    </source>
</evidence>
<name>A0A7T7XPC6_9SPIR</name>